<evidence type="ECO:0000313" key="5">
    <source>
        <dbReference type="EMBL" id="RXT54097.1"/>
    </source>
</evidence>
<feature type="transmembrane region" description="Helical" evidence="3">
    <location>
        <begin position="352"/>
        <end position="372"/>
    </location>
</feature>
<dbReference type="PANTHER" id="PTHR43373:SF1">
    <property type="entry name" value="NA(+)_H(+) ANTIPORTER SUBUNIT A"/>
    <property type="match status" value="1"/>
</dbReference>
<feature type="transmembrane region" description="Helical" evidence="3">
    <location>
        <begin position="468"/>
        <end position="487"/>
    </location>
</feature>
<evidence type="ECO:0000256" key="1">
    <source>
        <dbReference type="ARBA" id="ARBA00004127"/>
    </source>
</evidence>
<keyword evidence="3" id="KW-1133">Transmembrane helix</keyword>
<evidence type="ECO:0000313" key="6">
    <source>
        <dbReference type="Proteomes" id="UP000290819"/>
    </source>
</evidence>
<feature type="transmembrane region" description="Helical" evidence="3">
    <location>
        <begin position="384"/>
        <end position="405"/>
    </location>
</feature>
<feature type="transmembrane region" description="Helical" evidence="3">
    <location>
        <begin position="311"/>
        <end position="332"/>
    </location>
</feature>
<feature type="transmembrane region" description="Helical" evidence="3">
    <location>
        <begin position="42"/>
        <end position="61"/>
    </location>
</feature>
<dbReference type="PRINTS" id="PR01434">
    <property type="entry name" value="NADHDHGNASE5"/>
</dbReference>
<evidence type="ECO:0000256" key="3">
    <source>
        <dbReference type="SAM" id="Phobius"/>
    </source>
</evidence>
<dbReference type="PANTHER" id="PTHR43373">
    <property type="entry name" value="NA(+)/H(+) ANTIPORTER SUBUNIT"/>
    <property type="match status" value="1"/>
</dbReference>
<feature type="transmembrane region" description="Helical" evidence="3">
    <location>
        <begin position="253"/>
        <end position="273"/>
    </location>
</feature>
<feature type="transmembrane region" description="Helical" evidence="3">
    <location>
        <begin position="279"/>
        <end position="304"/>
    </location>
</feature>
<dbReference type="EMBL" id="MZXW01000004">
    <property type="protein sequence ID" value="RXT54097.1"/>
    <property type="molecule type" value="Genomic_DNA"/>
</dbReference>
<feature type="transmembrane region" description="Helical" evidence="3">
    <location>
        <begin position="507"/>
        <end position="527"/>
    </location>
</feature>
<evidence type="ECO:0000259" key="4">
    <source>
        <dbReference type="Pfam" id="PF00361"/>
    </source>
</evidence>
<feature type="transmembrane region" description="Helical" evidence="3">
    <location>
        <begin position="570"/>
        <end position="588"/>
    </location>
</feature>
<comment type="caution">
    <text evidence="5">The sequence shown here is derived from an EMBL/GenBank/DDBJ whole genome shotgun (WGS) entry which is preliminary data.</text>
</comment>
<protein>
    <submittedName>
        <fullName evidence="5">NADH-quinone oxidoreductase subunit J</fullName>
    </submittedName>
</protein>
<proteinExistence type="predicted"/>
<comment type="subcellular location">
    <subcellularLocation>
        <location evidence="1">Endomembrane system</location>
        <topology evidence="1">Multi-pass membrane protein</topology>
    </subcellularLocation>
    <subcellularLocation>
        <location evidence="2">Membrane</location>
        <topology evidence="2">Multi-pass membrane protein</topology>
    </subcellularLocation>
</comment>
<feature type="transmembrane region" description="Helical" evidence="3">
    <location>
        <begin position="12"/>
        <end position="35"/>
    </location>
</feature>
<sequence>MLAPASPLTTTAAGVLLVLSIAVPVVGVLLAFALGDRYVRRVAFMVMPVGLTIAAAVLLALPGNDGLLVYLLGAWPPPLGVALRADGLSAVMLATTAIVICAVAVFAATDFRPRAANARAPFAFWVLLLAIWAALNTVFVGGDLFTLYVALELLTFAAVPLVSLEGRADTLQAALRYLLFALLGSVLYLLGTALLYGLYGTLDIVLLSHRVAVEPGALIAATLMTTGLLAKTALFPLHLWLPPAHAGAPAAASAILSGLVVKGSFFILLRLWFNVLPGLPGFAAAQFLGALGASAIMVGSIVALRQERLKLLIAYSTLAQIGYLFLMFPLAFSASSQLENGPALAGGLLQAVSHATAKAAMFLAVGSIYAGLGHDRITGLQGVAHVLPLSVLAFAIGGFALMGVQPGGAALAKELLLQETTKTGQWWWAVVLQAGGMFTSAYVVLVLAHALGPTDRPIVLTGSTRRSCEVAALVLALCSLLLGLLPWEPYLPIPYAAALKLFGVEALVKLLVTVLGGAALAILLSPWPHPMAFSAPWKTLMGLIGPFRRACIGFGSLVERSDDVLRQWSAAGISLLLVALMLTALMFAGN</sequence>
<dbReference type="Pfam" id="PF00361">
    <property type="entry name" value="Proton_antipo_M"/>
    <property type="match status" value="1"/>
</dbReference>
<feature type="transmembrane region" description="Helical" evidence="3">
    <location>
        <begin position="145"/>
        <end position="165"/>
    </location>
</feature>
<dbReference type="Proteomes" id="UP000290819">
    <property type="component" value="Unassembled WGS sequence"/>
</dbReference>
<feature type="transmembrane region" description="Helical" evidence="3">
    <location>
        <begin position="120"/>
        <end position="139"/>
    </location>
</feature>
<dbReference type="GO" id="GO:0012505">
    <property type="term" value="C:endomembrane system"/>
    <property type="evidence" value="ECO:0007669"/>
    <property type="project" value="UniProtKB-SubCell"/>
</dbReference>
<feature type="domain" description="NADH:quinone oxidoreductase/Mrp antiporter transmembrane" evidence="4">
    <location>
        <begin position="142"/>
        <end position="435"/>
    </location>
</feature>
<dbReference type="AlphaFoldDB" id="A0A4Q1VUJ5"/>
<keyword evidence="2 3" id="KW-0812">Transmembrane</keyword>
<feature type="transmembrane region" description="Helical" evidence="3">
    <location>
        <begin position="81"/>
        <end position="108"/>
    </location>
</feature>
<evidence type="ECO:0000256" key="2">
    <source>
        <dbReference type="RuleBase" id="RU000320"/>
    </source>
</evidence>
<dbReference type="InterPro" id="IPR050616">
    <property type="entry name" value="CPA3_Na-H_Antiporter_A"/>
</dbReference>
<keyword evidence="3" id="KW-0472">Membrane</keyword>
<gene>
    <name evidence="5" type="ORF">B5V03_01135</name>
</gene>
<dbReference type="GO" id="GO:0016020">
    <property type="term" value="C:membrane"/>
    <property type="evidence" value="ECO:0007669"/>
    <property type="project" value="UniProtKB-SubCell"/>
</dbReference>
<reference evidence="5 6" key="1">
    <citation type="submission" date="2017-03" db="EMBL/GenBank/DDBJ databases">
        <authorList>
            <person name="Safronova V.I."/>
            <person name="Sazanova A.L."/>
            <person name="Chirak E.R."/>
        </authorList>
    </citation>
    <scope>NUCLEOTIDE SEQUENCE [LARGE SCALE GENOMIC DNA]</scope>
    <source>
        <strain evidence="5 6">Opo-243</strain>
    </source>
</reference>
<feature type="transmembrane region" description="Helical" evidence="3">
    <location>
        <begin position="177"/>
        <end position="199"/>
    </location>
</feature>
<keyword evidence="6" id="KW-1185">Reference proteome</keyword>
<dbReference type="InterPro" id="IPR001750">
    <property type="entry name" value="ND/Mrp_TM"/>
</dbReference>
<dbReference type="OrthoDB" id="9768329at2"/>
<feature type="transmembrane region" description="Helical" evidence="3">
    <location>
        <begin position="219"/>
        <end position="241"/>
    </location>
</feature>
<organism evidence="5 6">
    <name type="scientific">Bradyrhizobium betae</name>
    <dbReference type="NCBI Taxonomy" id="244734"/>
    <lineage>
        <taxon>Bacteria</taxon>
        <taxon>Pseudomonadati</taxon>
        <taxon>Pseudomonadota</taxon>
        <taxon>Alphaproteobacteria</taxon>
        <taxon>Hyphomicrobiales</taxon>
        <taxon>Nitrobacteraceae</taxon>
        <taxon>Bradyrhizobium</taxon>
    </lineage>
</organism>
<accession>A0A4Q1VUJ5</accession>
<dbReference type="RefSeq" id="WP_129267438.1">
    <property type="nucleotide sequence ID" value="NZ_MZXW01000004.1"/>
</dbReference>
<feature type="transmembrane region" description="Helical" evidence="3">
    <location>
        <begin position="425"/>
        <end position="448"/>
    </location>
</feature>
<name>A0A4Q1VUJ5_9BRAD</name>